<feature type="chain" id="PRO_5044812459" evidence="3">
    <location>
        <begin position="22"/>
        <end position="317"/>
    </location>
</feature>
<dbReference type="Gene3D" id="3.40.50.150">
    <property type="entry name" value="Vaccinia Virus protein VP39"/>
    <property type="match status" value="1"/>
</dbReference>
<keyword evidence="5" id="KW-1185">Reference proteome</keyword>
<protein>
    <submittedName>
        <fullName evidence="4">Uncharacterized protein</fullName>
    </submittedName>
</protein>
<accession>A0ABD3QYQ3</accession>
<dbReference type="PANTHER" id="PTHR20974:SF0">
    <property type="entry name" value="UPF0585 PROTEIN CG18661"/>
    <property type="match status" value="1"/>
</dbReference>
<sequence length="317" mass="34014">MKQRHIITSPLLLRLLPLITPTFIDSPAIAQAAFSSSSIRTINHYRSIASSIAMMSSSNNILESPSAERNKGPIYDMVLSPIVLPRLLNDDTTTTTAAADNNKKSLKVLELAAGCGVHTIHFTQSILSSHPSLNLEWIPSDPDEEARQSIDARVCANANLSSCVQHANGWILGNRGGTACQDGIRDKGDAGSSSAGMSSSSSEGNGVDYEMYTSYFDLLLCINMIHIAPWEATLGLMECAGVVLRSGGILMCYGPYKLDGTAVESNLKFDASLKSKDPSWGVRDLEAVVEVANANGLEFVQSVDMPANNLSVLFCKK</sequence>
<dbReference type="InterPro" id="IPR029063">
    <property type="entry name" value="SAM-dependent_MTases_sf"/>
</dbReference>
<proteinExistence type="inferred from homology"/>
<evidence type="ECO:0000256" key="3">
    <source>
        <dbReference type="SAM" id="SignalP"/>
    </source>
</evidence>
<organism evidence="4 5">
    <name type="scientific">Cyclotella atomus</name>
    <dbReference type="NCBI Taxonomy" id="382360"/>
    <lineage>
        <taxon>Eukaryota</taxon>
        <taxon>Sar</taxon>
        <taxon>Stramenopiles</taxon>
        <taxon>Ochrophyta</taxon>
        <taxon>Bacillariophyta</taxon>
        <taxon>Coscinodiscophyceae</taxon>
        <taxon>Thalassiosirophycidae</taxon>
        <taxon>Stephanodiscales</taxon>
        <taxon>Stephanodiscaceae</taxon>
        <taxon>Cyclotella</taxon>
    </lineage>
</organism>
<feature type="region of interest" description="Disordered" evidence="2">
    <location>
        <begin position="183"/>
        <end position="204"/>
    </location>
</feature>
<feature type="compositionally biased region" description="Low complexity" evidence="2">
    <location>
        <begin position="190"/>
        <end position="202"/>
    </location>
</feature>
<gene>
    <name evidence="4" type="ORF">ACHAWO_006226</name>
</gene>
<dbReference type="AlphaFoldDB" id="A0ABD3QYQ3"/>
<keyword evidence="3" id="KW-0732">Signal</keyword>
<feature type="signal peptide" evidence="3">
    <location>
        <begin position="1"/>
        <end position="21"/>
    </location>
</feature>
<dbReference type="EMBL" id="JALLPJ020000005">
    <property type="protein sequence ID" value="KAL3805422.1"/>
    <property type="molecule type" value="Genomic_DNA"/>
</dbReference>
<comment type="similarity">
    <text evidence="1">Belongs to the UPF0585 family.</text>
</comment>
<name>A0ABD3QYQ3_9STRA</name>
<evidence type="ECO:0000313" key="5">
    <source>
        <dbReference type="Proteomes" id="UP001530400"/>
    </source>
</evidence>
<dbReference type="PANTHER" id="PTHR20974">
    <property type="entry name" value="UPF0585 PROTEIN CG18661"/>
    <property type="match status" value="1"/>
</dbReference>
<dbReference type="Pfam" id="PF06080">
    <property type="entry name" value="DUF938"/>
    <property type="match status" value="2"/>
</dbReference>
<dbReference type="SUPFAM" id="SSF53335">
    <property type="entry name" value="S-adenosyl-L-methionine-dependent methyltransferases"/>
    <property type="match status" value="1"/>
</dbReference>
<reference evidence="4 5" key="1">
    <citation type="submission" date="2024-10" db="EMBL/GenBank/DDBJ databases">
        <title>Updated reference genomes for cyclostephanoid diatoms.</title>
        <authorList>
            <person name="Roberts W.R."/>
            <person name="Alverson A.J."/>
        </authorList>
    </citation>
    <scope>NUCLEOTIDE SEQUENCE [LARGE SCALE GENOMIC DNA]</scope>
    <source>
        <strain evidence="4 5">AJA010-31</strain>
    </source>
</reference>
<dbReference type="Proteomes" id="UP001530400">
    <property type="component" value="Unassembled WGS sequence"/>
</dbReference>
<dbReference type="InterPro" id="IPR010342">
    <property type="entry name" value="DUF938"/>
</dbReference>
<evidence type="ECO:0000256" key="2">
    <source>
        <dbReference type="SAM" id="MobiDB-lite"/>
    </source>
</evidence>
<evidence type="ECO:0000313" key="4">
    <source>
        <dbReference type="EMBL" id="KAL3805422.1"/>
    </source>
</evidence>
<evidence type="ECO:0000256" key="1">
    <source>
        <dbReference type="ARBA" id="ARBA00008308"/>
    </source>
</evidence>
<comment type="caution">
    <text evidence="4">The sequence shown here is derived from an EMBL/GenBank/DDBJ whole genome shotgun (WGS) entry which is preliminary data.</text>
</comment>